<evidence type="ECO:0000313" key="3">
    <source>
        <dbReference type="Proteomes" id="UP000242310"/>
    </source>
</evidence>
<dbReference type="RefSeq" id="WP_106588168.1">
    <property type="nucleotide sequence ID" value="NZ_PYAV01000004.1"/>
</dbReference>
<dbReference type="AlphaFoldDB" id="A0A2P8HQV3"/>
<evidence type="ECO:0000313" key="2">
    <source>
        <dbReference type="EMBL" id="PSL48601.1"/>
    </source>
</evidence>
<dbReference type="OrthoDB" id="1924973at2"/>
<protein>
    <submittedName>
        <fullName evidence="2">Putative motility protein YjfB-like</fullName>
    </submittedName>
</protein>
<accession>A0A2P8HQV3</accession>
<dbReference type="InterPro" id="IPR025906">
    <property type="entry name" value="YjfB_motility"/>
</dbReference>
<gene>
    <name evidence="2" type="ORF">B0H94_104202</name>
</gene>
<dbReference type="Pfam" id="PF14070">
    <property type="entry name" value="YjfB_motility"/>
    <property type="match status" value="1"/>
</dbReference>
<proteinExistence type="predicted"/>
<sequence length="67" mass="7183">MDIAAHATLASQMQVKQQSSLQLMDKAMDQGERQIDLLDEMQKGDAAAKQVQQAAEPGKGGNIDVTV</sequence>
<reference evidence="2 3" key="1">
    <citation type="submission" date="2018-03" db="EMBL/GenBank/DDBJ databases">
        <title>Genomic Encyclopedia of Type Strains, Phase III (KMG-III): the genomes of soil and plant-associated and newly described type strains.</title>
        <authorList>
            <person name="Whitman W."/>
        </authorList>
    </citation>
    <scope>NUCLEOTIDE SEQUENCE [LARGE SCALE GENOMIC DNA]</scope>
    <source>
        <strain evidence="2 3">CGMCC 1.07653</strain>
    </source>
</reference>
<organism evidence="2 3">
    <name type="scientific">Salsuginibacillus halophilus</name>
    <dbReference type="NCBI Taxonomy" id="517424"/>
    <lineage>
        <taxon>Bacteria</taxon>
        <taxon>Bacillati</taxon>
        <taxon>Bacillota</taxon>
        <taxon>Bacilli</taxon>
        <taxon>Bacillales</taxon>
        <taxon>Bacillaceae</taxon>
        <taxon>Salsuginibacillus</taxon>
    </lineage>
</organism>
<dbReference type="Proteomes" id="UP000242310">
    <property type="component" value="Unassembled WGS sequence"/>
</dbReference>
<dbReference type="EMBL" id="PYAV01000004">
    <property type="protein sequence ID" value="PSL48601.1"/>
    <property type="molecule type" value="Genomic_DNA"/>
</dbReference>
<comment type="caution">
    <text evidence="2">The sequence shown here is derived from an EMBL/GenBank/DDBJ whole genome shotgun (WGS) entry which is preliminary data.</text>
</comment>
<feature type="region of interest" description="Disordered" evidence="1">
    <location>
        <begin position="43"/>
        <end position="67"/>
    </location>
</feature>
<keyword evidence="3" id="KW-1185">Reference proteome</keyword>
<name>A0A2P8HQV3_9BACI</name>
<evidence type="ECO:0000256" key="1">
    <source>
        <dbReference type="SAM" id="MobiDB-lite"/>
    </source>
</evidence>